<keyword evidence="2" id="KW-1185">Reference proteome</keyword>
<name>A0ABS8EY25_9FIRM</name>
<proteinExistence type="predicted"/>
<reference evidence="1 2" key="1">
    <citation type="submission" date="2021-10" db="EMBL/GenBank/DDBJ databases">
        <title>Anaerobic single-cell dispensing facilitates the cultivation of human gut bacteria.</title>
        <authorList>
            <person name="Afrizal A."/>
        </authorList>
    </citation>
    <scope>NUCLEOTIDE SEQUENCE [LARGE SCALE GENOMIC DNA]</scope>
    <source>
        <strain evidence="1 2">CLA-AA-H246</strain>
    </source>
</reference>
<organism evidence="1 2">
    <name type="scientific">Hominisplanchenecus faecis</name>
    <dbReference type="NCBI Taxonomy" id="2885351"/>
    <lineage>
        <taxon>Bacteria</taxon>
        <taxon>Bacillati</taxon>
        <taxon>Bacillota</taxon>
        <taxon>Clostridia</taxon>
        <taxon>Lachnospirales</taxon>
        <taxon>Lachnospiraceae</taxon>
        <taxon>Hominisplanchenecus</taxon>
    </lineage>
</organism>
<dbReference type="RefSeq" id="WP_248835953.1">
    <property type="nucleotide sequence ID" value="NZ_JAJEQE010000056.1"/>
</dbReference>
<evidence type="ECO:0000313" key="1">
    <source>
        <dbReference type="EMBL" id="MCC2150105.1"/>
    </source>
</evidence>
<sequence>MKEKAKIRKAVYIAVMWCILASVLLGCRKSNVESYASAEEAKQAMSQCRTFLVEGDLDEVNQEGNILADGKIAGRLKETGILNTKWTVSVDGKTWFWMKFVTDEPINNIDGVIAGTTYGYYDENNQCLGYAQKRLFENKNLEREYYLVFMDADGNLKDYLAEERGEELYDYKGNQIGSGKAELKGYIGEKCYFEIDTETGVSVDAVDKMAMYLQLFSKFNETAGD</sequence>
<evidence type="ECO:0000313" key="2">
    <source>
        <dbReference type="Proteomes" id="UP001299235"/>
    </source>
</evidence>
<dbReference type="Proteomes" id="UP001299235">
    <property type="component" value="Unassembled WGS sequence"/>
</dbReference>
<comment type="caution">
    <text evidence="1">The sequence shown here is derived from an EMBL/GenBank/DDBJ whole genome shotgun (WGS) entry which is preliminary data.</text>
</comment>
<accession>A0ABS8EY25</accession>
<gene>
    <name evidence="1" type="ORF">LKD42_12800</name>
</gene>
<dbReference type="PROSITE" id="PS51257">
    <property type="entry name" value="PROKAR_LIPOPROTEIN"/>
    <property type="match status" value="1"/>
</dbReference>
<evidence type="ECO:0008006" key="3">
    <source>
        <dbReference type="Google" id="ProtNLM"/>
    </source>
</evidence>
<protein>
    <recommendedName>
        <fullName evidence="3">Lipoprotein</fullName>
    </recommendedName>
</protein>
<dbReference type="EMBL" id="JAJEQE010000056">
    <property type="protein sequence ID" value="MCC2150105.1"/>
    <property type="molecule type" value="Genomic_DNA"/>
</dbReference>